<feature type="transmembrane region" description="Helical" evidence="7">
    <location>
        <begin position="471"/>
        <end position="492"/>
    </location>
</feature>
<dbReference type="NCBIfam" id="TIGR00360">
    <property type="entry name" value="ComEC_N-term"/>
    <property type="match status" value="1"/>
</dbReference>
<feature type="transmembrane region" description="Helical" evidence="7">
    <location>
        <begin position="406"/>
        <end position="432"/>
    </location>
</feature>
<evidence type="ECO:0000256" key="4">
    <source>
        <dbReference type="ARBA" id="ARBA00022989"/>
    </source>
</evidence>
<feature type="transmembrane region" description="Helical" evidence="7">
    <location>
        <begin position="251"/>
        <end position="274"/>
    </location>
</feature>
<evidence type="ECO:0000313" key="10">
    <source>
        <dbReference type="EMBL" id="TRL41592.1"/>
    </source>
</evidence>
<dbReference type="Pfam" id="PF13567">
    <property type="entry name" value="DUF4131"/>
    <property type="match status" value="1"/>
</dbReference>
<dbReference type="InterPro" id="IPR025405">
    <property type="entry name" value="DUF4131"/>
</dbReference>
<feature type="domain" description="DUF4131" evidence="9">
    <location>
        <begin position="31"/>
        <end position="186"/>
    </location>
</feature>
<evidence type="ECO:0000256" key="5">
    <source>
        <dbReference type="ARBA" id="ARBA00023136"/>
    </source>
</evidence>
<evidence type="ECO:0000256" key="1">
    <source>
        <dbReference type="ARBA" id="ARBA00004651"/>
    </source>
</evidence>
<evidence type="ECO:0000259" key="8">
    <source>
        <dbReference type="Pfam" id="PF03772"/>
    </source>
</evidence>
<feature type="domain" description="ComEC/Rec2-related protein" evidence="8">
    <location>
        <begin position="234"/>
        <end position="523"/>
    </location>
</feature>
<dbReference type="InterPro" id="IPR004477">
    <property type="entry name" value="ComEC_N"/>
</dbReference>
<evidence type="ECO:0000259" key="9">
    <source>
        <dbReference type="Pfam" id="PF13567"/>
    </source>
</evidence>
<dbReference type="GO" id="GO:0005886">
    <property type="term" value="C:plasma membrane"/>
    <property type="evidence" value="ECO:0007669"/>
    <property type="project" value="UniProtKB-SubCell"/>
</dbReference>
<dbReference type="PANTHER" id="PTHR30619:SF1">
    <property type="entry name" value="RECOMBINATION PROTEIN 2"/>
    <property type="match status" value="1"/>
</dbReference>
<gene>
    <name evidence="10" type="ORF">FNA46_03715</name>
</gene>
<feature type="transmembrane region" description="Helical" evidence="7">
    <location>
        <begin position="295"/>
        <end position="314"/>
    </location>
</feature>
<evidence type="ECO:0000256" key="3">
    <source>
        <dbReference type="ARBA" id="ARBA00022692"/>
    </source>
</evidence>
<dbReference type="Proteomes" id="UP000316801">
    <property type="component" value="Unassembled WGS sequence"/>
</dbReference>
<dbReference type="InterPro" id="IPR052159">
    <property type="entry name" value="Competence_DNA_uptake"/>
</dbReference>
<reference evidence="10 11" key="1">
    <citation type="submission" date="2019-07" db="EMBL/GenBank/DDBJ databases">
        <title>Ln-dependent methylotrophs.</title>
        <authorList>
            <person name="Tani A."/>
        </authorList>
    </citation>
    <scope>NUCLEOTIDE SEQUENCE [LARGE SCALE GENOMIC DNA]</scope>
    <source>
        <strain evidence="10 11">SM12</strain>
    </source>
</reference>
<keyword evidence="5 7" id="KW-0472">Membrane</keyword>
<feature type="compositionally biased region" description="Polar residues" evidence="6">
    <location>
        <begin position="633"/>
        <end position="644"/>
    </location>
</feature>
<evidence type="ECO:0000256" key="7">
    <source>
        <dbReference type="SAM" id="Phobius"/>
    </source>
</evidence>
<feature type="region of interest" description="Disordered" evidence="6">
    <location>
        <begin position="598"/>
        <end position="650"/>
    </location>
</feature>
<feature type="compositionally biased region" description="Basic and acidic residues" evidence="6">
    <location>
        <begin position="622"/>
        <end position="631"/>
    </location>
</feature>
<keyword evidence="3 7" id="KW-0812">Transmembrane</keyword>
<sequence>MAEELAHGRGFLLLPVFLGLGVILWFSATAAPPAWLSAMGPVLVALAIWTGRRGQGAVRTCLLVVVLVLSGFGLAHLESLRNATVILDQAVVTRLEGVVERREAVAGGRWRYTVHVLRTFEPVLSRPPERVALLWRAPHEPLASGTRIEGRVRLSPPSGPALPGLLDFGFTAYFEGTGAVGFFYGRPLILGVAEPPGGFLAGLHGALFDLRASIGQRIRNVVGGDAGAFAAAIVTDERRAISPATVEALRLAGLAHIVAISGLNMALAAGISFVGLRGALSLIPGFAERVPIKKIAALGALLLVTAYYLISGFGVSAERAYVMMVIMLASVLFDRPSISLHNVALAAVLILVLTPSAVLGASFQMSFAATVALVAGYEAWMRGGAWEDRGLLAGAHSFLGRLVLPLFGFAAGVLATSLIGMLSTTIFSLAHFHRLAAYGLAGNLAAMPLISIVVMPAGLVGMLLMPLGLDVPFLTLMGWALQGVIAIAETVAGWGGEVATGRPPAGFLPLASAGFLLLTLLRTRLRLLGLPLILAAVAMTIIPERASSPDLLVSEDGILVALLDGQAAATNRRRPSDFLYRQWQDALRIEQTSAPRLLSPLPDAAANRKADPGIQRGSAQNKRIEQTEREPASTATTTDRQSQRAAAKVPLKAGEAETILQTLRRGAEKQPGRFACLPSSGCLAITSQGATLITVEDNRLTGTACDRADLVIAPQARFDECRSGALLLSGQTLRRTGALIVRFRDSRRVEDWRAEAAIMSHERPWSVHRSYDWRRRSFETDVPEPVRRLVSDSGG</sequence>
<comment type="caution">
    <text evidence="10">The sequence shown here is derived from an EMBL/GenBank/DDBJ whole genome shotgun (WGS) entry which is preliminary data.</text>
</comment>
<organism evidence="10 11">
    <name type="scientific">Rhizobium straminoryzae</name>
    <dbReference type="NCBI Taxonomy" id="1387186"/>
    <lineage>
        <taxon>Bacteria</taxon>
        <taxon>Pseudomonadati</taxon>
        <taxon>Pseudomonadota</taxon>
        <taxon>Alphaproteobacteria</taxon>
        <taxon>Hyphomicrobiales</taxon>
        <taxon>Rhizobiaceae</taxon>
        <taxon>Rhizobium/Agrobacterium group</taxon>
        <taxon>Rhizobium</taxon>
    </lineage>
</organism>
<feature type="transmembrane region" description="Helical" evidence="7">
    <location>
        <begin position="343"/>
        <end position="363"/>
    </location>
</feature>
<accession>A0A549TG56</accession>
<evidence type="ECO:0000256" key="2">
    <source>
        <dbReference type="ARBA" id="ARBA00022475"/>
    </source>
</evidence>
<feature type="transmembrane region" description="Helical" evidence="7">
    <location>
        <begin position="57"/>
        <end position="77"/>
    </location>
</feature>
<dbReference type="AlphaFoldDB" id="A0A549TG56"/>
<feature type="transmembrane region" description="Helical" evidence="7">
    <location>
        <begin position="444"/>
        <end position="465"/>
    </location>
</feature>
<evidence type="ECO:0000256" key="6">
    <source>
        <dbReference type="SAM" id="MobiDB-lite"/>
    </source>
</evidence>
<keyword evidence="4 7" id="KW-1133">Transmembrane helix</keyword>
<evidence type="ECO:0000313" key="11">
    <source>
        <dbReference type="Proteomes" id="UP000316801"/>
    </source>
</evidence>
<feature type="transmembrane region" description="Helical" evidence="7">
    <location>
        <begin position="12"/>
        <end position="28"/>
    </location>
</feature>
<keyword evidence="2" id="KW-1003">Cell membrane</keyword>
<name>A0A549TG56_9HYPH</name>
<protein>
    <submittedName>
        <fullName evidence="10">ComEC family competence protein</fullName>
    </submittedName>
</protein>
<dbReference type="Pfam" id="PF03772">
    <property type="entry name" value="Competence"/>
    <property type="match status" value="1"/>
</dbReference>
<keyword evidence="11" id="KW-1185">Reference proteome</keyword>
<comment type="subcellular location">
    <subcellularLocation>
        <location evidence="1">Cell membrane</location>
        <topology evidence="1">Multi-pass membrane protein</topology>
    </subcellularLocation>
</comment>
<dbReference type="PANTHER" id="PTHR30619">
    <property type="entry name" value="DNA INTERNALIZATION/COMPETENCE PROTEIN COMEC/REC2"/>
    <property type="match status" value="1"/>
</dbReference>
<dbReference type="EMBL" id="VJMG01000009">
    <property type="protein sequence ID" value="TRL41592.1"/>
    <property type="molecule type" value="Genomic_DNA"/>
</dbReference>
<feature type="transmembrane region" description="Helical" evidence="7">
    <location>
        <begin position="504"/>
        <end position="521"/>
    </location>
</feature>
<proteinExistence type="predicted"/>